<dbReference type="EMBL" id="JH993075">
    <property type="protein sequence ID" value="EKX36374.1"/>
    <property type="molecule type" value="Genomic_DNA"/>
</dbReference>
<feature type="region of interest" description="Disordered" evidence="1">
    <location>
        <begin position="57"/>
        <end position="107"/>
    </location>
</feature>
<gene>
    <name evidence="2" type="ORF">GUITHDRAFT_155265</name>
</gene>
<accession>L1IKD4</accession>
<dbReference type="GeneID" id="17293093"/>
<evidence type="ECO:0000313" key="3">
    <source>
        <dbReference type="EnsemblProtists" id="EKX36374"/>
    </source>
</evidence>
<dbReference type="KEGG" id="gtt:GUITHDRAFT_155265"/>
<dbReference type="RefSeq" id="XP_005823354.1">
    <property type="nucleotide sequence ID" value="XM_005823297.1"/>
</dbReference>
<dbReference type="AlphaFoldDB" id="L1IKD4"/>
<dbReference type="EnsemblProtists" id="EKX36374">
    <property type="protein sequence ID" value="EKX36374"/>
    <property type="gene ID" value="GUITHDRAFT_155265"/>
</dbReference>
<feature type="compositionally biased region" description="Basic and acidic residues" evidence="1">
    <location>
        <begin position="57"/>
        <end position="80"/>
    </location>
</feature>
<feature type="compositionally biased region" description="Basic residues" evidence="1">
    <location>
        <begin position="98"/>
        <end position="107"/>
    </location>
</feature>
<dbReference type="PaxDb" id="55529-EKX36374"/>
<sequence>MLVSTQSTFHRSTYLQACPPCFLLNVFLIEYLGSGTKCGLNSEVSKGKPRRFLGESILRDDGSHGRDMARSRLHKNDRQACRRSGSEGGTWAGNNPWKSRRRVSSSR</sequence>
<evidence type="ECO:0000313" key="2">
    <source>
        <dbReference type="EMBL" id="EKX36374.1"/>
    </source>
</evidence>
<reference evidence="3" key="3">
    <citation type="submission" date="2015-06" db="UniProtKB">
        <authorList>
            <consortium name="EnsemblProtists"/>
        </authorList>
    </citation>
    <scope>IDENTIFICATION</scope>
</reference>
<evidence type="ECO:0000313" key="4">
    <source>
        <dbReference type="Proteomes" id="UP000011087"/>
    </source>
</evidence>
<proteinExistence type="predicted"/>
<dbReference type="Proteomes" id="UP000011087">
    <property type="component" value="Unassembled WGS sequence"/>
</dbReference>
<evidence type="ECO:0000256" key="1">
    <source>
        <dbReference type="SAM" id="MobiDB-lite"/>
    </source>
</evidence>
<keyword evidence="4" id="KW-1185">Reference proteome</keyword>
<organism evidence="2">
    <name type="scientific">Guillardia theta (strain CCMP2712)</name>
    <name type="common">Cryptophyte</name>
    <dbReference type="NCBI Taxonomy" id="905079"/>
    <lineage>
        <taxon>Eukaryota</taxon>
        <taxon>Cryptophyceae</taxon>
        <taxon>Pyrenomonadales</taxon>
        <taxon>Geminigeraceae</taxon>
        <taxon>Guillardia</taxon>
    </lineage>
</organism>
<protein>
    <submittedName>
        <fullName evidence="2 3">Uncharacterized protein</fullName>
    </submittedName>
</protein>
<dbReference type="HOGENOM" id="CLU_2214995_0_0_1"/>
<name>L1IKD4_GUITC</name>
<reference evidence="2 4" key="1">
    <citation type="journal article" date="2012" name="Nature">
        <title>Algal genomes reveal evolutionary mosaicism and the fate of nucleomorphs.</title>
        <authorList>
            <consortium name="DOE Joint Genome Institute"/>
            <person name="Curtis B.A."/>
            <person name="Tanifuji G."/>
            <person name="Burki F."/>
            <person name="Gruber A."/>
            <person name="Irimia M."/>
            <person name="Maruyama S."/>
            <person name="Arias M.C."/>
            <person name="Ball S.G."/>
            <person name="Gile G.H."/>
            <person name="Hirakawa Y."/>
            <person name="Hopkins J.F."/>
            <person name="Kuo A."/>
            <person name="Rensing S.A."/>
            <person name="Schmutz J."/>
            <person name="Symeonidi A."/>
            <person name="Elias M."/>
            <person name="Eveleigh R.J."/>
            <person name="Herman E.K."/>
            <person name="Klute M.J."/>
            <person name="Nakayama T."/>
            <person name="Obornik M."/>
            <person name="Reyes-Prieto A."/>
            <person name="Armbrust E.V."/>
            <person name="Aves S.J."/>
            <person name="Beiko R.G."/>
            <person name="Coutinho P."/>
            <person name="Dacks J.B."/>
            <person name="Durnford D.G."/>
            <person name="Fast N.M."/>
            <person name="Green B.R."/>
            <person name="Grisdale C.J."/>
            <person name="Hempel F."/>
            <person name="Henrissat B."/>
            <person name="Hoppner M.P."/>
            <person name="Ishida K."/>
            <person name="Kim E."/>
            <person name="Koreny L."/>
            <person name="Kroth P.G."/>
            <person name="Liu Y."/>
            <person name="Malik S.B."/>
            <person name="Maier U.G."/>
            <person name="McRose D."/>
            <person name="Mock T."/>
            <person name="Neilson J.A."/>
            <person name="Onodera N.T."/>
            <person name="Poole A.M."/>
            <person name="Pritham E.J."/>
            <person name="Richards T.A."/>
            <person name="Rocap G."/>
            <person name="Roy S.W."/>
            <person name="Sarai C."/>
            <person name="Schaack S."/>
            <person name="Shirato S."/>
            <person name="Slamovits C.H."/>
            <person name="Spencer D.F."/>
            <person name="Suzuki S."/>
            <person name="Worden A.Z."/>
            <person name="Zauner S."/>
            <person name="Barry K."/>
            <person name="Bell C."/>
            <person name="Bharti A.K."/>
            <person name="Crow J.A."/>
            <person name="Grimwood J."/>
            <person name="Kramer R."/>
            <person name="Lindquist E."/>
            <person name="Lucas S."/>
            <person name="Salamov A."/>
            <person name="McFadden G.I."/>
            <person name="Lane C.E."/>
            <person name="Keeling P.J."/>
            <person name="Gray M.W."/>
            <person name="Grigoriev I.V."/>
            <person name="Archibald J.M."/>
        </authorList>
    </citation>
    <scope>NUCLEOTIDE SEQUENCE</scope>
    <source>
        <strain evidence="2 4">CCMP2712</strain>
    </source>
</reference>
<reference evidence="4" key="2">
    <citation type="submission" date="2012-11" db="EMBL/GenBank/DDBJ databases">
        <authorList>
            <person name="Kuo A."/>
            <person name="Curtis B.A."/>
            <person name="Tanifuji G."/>
            <person name="Burki F."/>
            <person name="Gruber A."/>
            <person name="Irimia M."/>
            <person name="Maruyama S."/>
            <person name="Arias M.C."/>
            <person name="Ball S.G."/>
            <person name="Gile G.H."/>
            <person name="Hirakawa Y."/>
            <person name="Hopkins J.F."/>
            <person name="Rensing S.A."/>
            <person name="Schmutz J."/>
            <person name="Symeonidi A."/>
            <person name="Elias M."/>
            <person name="Eveleigh R.J."/>
            <person name="Herman E.K."/>
            <person name="Klute M.J."/>
            <person name="Nakayama T."/>
            <person name="Obornik M."/>
            <person name="Reyes-Prieto A."/>
            <person name="Armbrust E.V."/>
            <person name="Aves S.J."/>
            <person name="Beiko R.G."/>
            <person name="Coutinho P."/>
            <person name="Dacks J.B."/>
            <person name="Durnford D.G."/>
            <person name="Fast N.M."/>
            <person name="Green B.R."/>
            <person name="Grisdale C."/>
            <person name="Hempe F."/>
            <person name="Henrissat B."/>
            <person name="Hoppner M.P."/>
            <person name="Ishida K.-I."/>
            <person name="Kim E."/>
            <person name="Koreny L."/>
            <person name="Kroth P.G."/>
            <person name="Liu Y."/>
            <person name="Malik S.-B."/>
            <person name="Maier U.G."/>
            <person name="McRose D."/>
            <person name="Mock T."/>
            <person name="Neilson J.A."/>
            <person name="Onodera N.T."/>
            <person name="Poole A.M."/>
            <person name="Pritham E.J."/>
            <person name="Richards T.A."/>
            <person name="Rocap G."/>
            <person name="Roy S.W."/>
            <person name="Sarai C."/>
            <person name="Schaack S."/>
            <person name="Shirato S."/>
            <person name="Slamovits C.H."/>
            <person name="Spencer D.F."/>
            <person name="Suzuki S."/>
            <person name="Worden A.Z."/>
            <person name="Zauner S."/>
            <person name="Barry K."/>
            <person name="Bell C."/>
            <person name="Bharti A.K."/>
            <person name="Crow J.A."/>
            <person name="Grimwood J."/>
            <person name="Kramer R."/>
            <person name="Lindquist E."/>
            <person name="Lucas S."/>
            <person name="Salamov A."/>
            <person name="McFadden G.I."/>
            <person name="Lane C.E."/>
            <person name="Keeling P.J."/>
            <person name="Gray M.W."/>
            <person name="Grigoriev I.V."/>
            <person name="Archibald J.M."/>
        </authorList>
    </citation>
    <scope>NUCLEOTIDE SEQUENCE</scope>
    <source>
        <strain evidence="4">CCMP2712</strain>
    </source>
</reference>